<dbReference type="EMBL" id="QVIA01000003">
    <property type="protein sequence ID" value="RGC34642.1"/>
    <property type="molecule type" value="Genomic_DNA"/>
</dbReference>
<comment type="caution">
    <text evidence="1">The sequence shown here is derived from an EMBL/GenBank/DDBJ whole genome shotgun (WGS) entry which is preliminary data.</text>
</comment>
<dbReference type="AlphaFoldDB" id="A0A3E2X0N3"/>
<evidence type="ECO:0000313" key="2">
    <source>
        <dbReference type="Proteomes" id="UP000261111"/>
    </source>
</evidence>
<accession>A0A3E2X0N3</accession>
<sequence length="76" mass="8123">MGTLNDRDAGVGLGLYMPVRNAPVLLSASSISLRHIQPQSHPGIPVIKLAHPAGNKKPVPRLESQTGVTDVYRLCI</sequence>
<gene>
    <name evidence="1" type="ORF">DWX41_04095</name>
</gene>
<protein>
    <submittedName>
        <fullName evidence="1">Uncharacterized protein</fullName>
    </submittedName>
</protein>
<evidence type="ECO:0000313" key="1">
    <source>
        <dbReference type="EMBL" id="RGC34642.1"/>
    </source>
</evidence>
<reference evidence="1 2" key="1">
    <citation type="submission" date="2018-08" db="EMBL/GenBank/DDBJ databases">
        <title>A genome reference for cultivated species of the human gut microbiota.</title>
        <authorList>
            <person name="Zou Y."/>
            <person name="Xue W."/>
            <person name="Luo G."/>
        </authorList>
    </citation>
    <scope>NUCLEOTIDE SEQUENCE [LARGE SCALE GENOMIC DNA]</scope>
    <source>
        <strain evidence="1 2">AF19-21</strain>
    </source>
</reference>
<name>A0A3E2X0N3_9FIRM</name>
<dbReference type="Proteomes" id="UP000261111">
    <property type="component" value="Unassembled WGS sequence"/>
</dbReference>
<organism evidence="1 2">
    <name type="scientific">Hungatella hathewayi</name>
    <dbReference type="NCBI Taxonomy" id="154046"/>
    <lineage>
        <taxon>Bacteria</taxon>
        <taxon>Bacillati</taxon>
        <taxon>Bacillota</taxon>
        <taxon>Clostridia</taxon>
        <taxon>Lachnospirales</taxon>
        <taxon>Lachnospiraceae</taxon>
        <taxon>Hungatella</taxon>
    </lineage>
</organism>
<proteinExistence type="predicted"/>